<dbReference type="InterPro" id="IPR032466">
    <property type="entry name" value="Metal_Hydrolase"/>
</dbReference>
<evidence type="ECO:0000313" key="3">
    <source>
        <dbReference type="Proteomes" id="UP000182063"/>
    </source>
</evidence>
<evidence type="ECO:0000313" key="2">
    <source>
        <dbReference type="EMBL" id="API59894.1"/>
    </source>
</evidence>
<dbReference type="SUPFAM" id="SSF51338">
    <property type="entry name" value="Composite domain of metallo-dependent hydrolases"/>
    <property type="match status" value="1"/>
</dbReference>
<dbReference type="Gene3D" id="3.20.20.140">
    <property type="entry name" value="Metal-dependent hydrolases"/>
    <property type="match status" value="2"/>
</dbReference>
<feature type="domain" description="Amidohydrolase 3" evidence="1">
    <location>
        <begin position="50"/>
        <end position="297"/>
    </location>
</feature>
<accession>A0A1L3ZW84</accession>
<evidence type="ECO:0000259" key="1">
    <source>
        <dbReference type="Pfam" id="PF07969"/>
    </source>
</evidence>
<dbReference type="GO" id="GO:0016810">
    <property type="term" value="F:hydrolase activity, acting on carbon-nitrogen (but not peptide) bonds"/>
    <property type="evidence" value="ECO:0007669"/>
    <property type="project" value="InterPro"/>
</dbReference>
<name>A0A1L3ZW84_9SPHN</name>
<keyword evidence="3" id="KW-1185">Reference proteome</keyword>
<dbReference type="Proteomes" id="UP000182063">
    <property type="component" value="Chromosome"/>
</dbReference>
<dbReference type="OrthoDB" id="9766983at2"/>
<sequence length="560" mass="60808">MGEGSLIIENARIIDGSGAPAFAGAVRIEGNRIVAVARAGDALDVAAAAVIDAGGLVLSPGFIDAHTHYDAQVIWDKMIDPVALHGATTVVTGSCSFTLAPADARTIDVIHSLFLKAEDLRLANYADVVDFKWSSFEDYLDRIRGGLGVNVAPLFGHTPLRHHVMGADAQKRAATADELAQMCELLRGALRAGAVGLSMSFLDTDENNVPIGSRWADEEERTALARVLVEEGRGVLQSNLRFGPGSDPNGELEQLGRISKATGVHVEALGAFAASAEDPVYRSMLATTERLQSEGADIVLQTTSKPFDQFLQFNANFFVFFLLPHWQDVMNLSVPERIAYFSDHSKRPALRASLELEGHLDRFMKSEVLEAQTPSVRALEGRLVADIAAERGADFLDTLLDIALEDELRTVFALRGFAHTDPDCLTQILTHPHTRPASGSDGGAHFYQFSTSGDSTTLLARWVRERGIMSLEEAVRKLTSVPAAEFNIRDRGVIRPGNYADLVLFDPDVIDNNPTERRFDLPDGSGRYLNTAKGVAMVFVNGRKVVENGAYTDERPGLIV</sequence>
<gene>
    <name evidence="2" type="ORF">BSL82_11715</name>
</gene>
<dbReference type="STRING" id="1921510.BSL82_11715"/>
<dbReference type="PANTHER" id="PTHR43135:SF3">
    <property type="entry name" value="ALPHA-D-RIBOSE 1-METHYLPHOSPHONATE 5-TRIPHOSPHATE DIPHOSPHATASE"/>
    <property type="match status" value="1"/>
</dbReference>
<dbReference type="Pfam" id="PF07969">
    <property type="entry name" value="Amidohydro_3"/>
    <property type="match status" value="2"/>
</dbReference>
<dbReference type="SUPFAM" id="SSF51556">
    <property type="entry name" value="Metallo-dependent hydrolases"/>
    <property type="match status" value="1"/>
</dbReference>
<dbReference type="RefSeq" id="WP_072597684.1">
    <property type="nucleotide sequence ID" value="NZ_CP018221.1"/>
</dbReference>
<dbReference type="PANTHER" id="PTHR43135">
    <property type="entry name" value="ALPHA-D-RIBOSE 1-METHYLPHOSPHONATE 5-TRIPHOSPHATE DIPHOSPHATASE"/>
    <property type="match status" value="1"/>
</dbReference>
<dbReference type="EMBL" id="CP018221">
    <property type="protein sequence ID" value="API59894.1"/>
    <property type="molecule type" value="Genomic_DNA"/>
</dbReference>
<organism evidence="2 3">
    <name type="scientific">Tardibacter chloracetimidivorans</name>
    <dbReference type="NCBI Taxonomy" id="1921510"/>
    <lineage>
        <taxon>Bacteria</taxon>
        <taxon>Pseudomonadati</taxon>
        <taxon>Pseudomonadota</taxon>
        <taxon>Alphaproteobacteria</taxon>
        <taxon>Sphingomonadales</taxon>
        <taxon>Sphingomonadaceae</taxon>
        <taxon>Tardibacter</taxon>
    </lineage>
</organism>
<reference evidence="3" key="1">
    <citation type="submission" date="2016-11" db="EMBL/GenBank/DDBJ databases">
        <title>Complete Genome Sequence of alachlor-degrading Sphingomonas sp. strain JJ-A5.</title>
        <authorList>
            <person name="Lee H."/>
            <person name="Ka J.-O."/>
        </authorList>
    </citation>
    <scope>NUCLEOTIDE SEQUENCE [LARGE SCALE GENOMIC DNA]</scope>
    <source>
        <strain evidence="3">JJ-A5</strain>
    </source>
</reference>
<feature type="domain" description="Amidohydrolase 3" evidence="1">
    <location>
        <begin position="448"/>
        <end position="546"/>
    </location>
</feature>
<protein>
    <recommendedName>
        <fullName evidence="1">Amidohydrolase 3 domain-containing protein</fullName>
    </recommendedName>
</protein>
<proteinExistence type="predicted"/>
<dbReference type="AlphaFoldDB" id="A0A1L3ZW84"/>
<dbReference type="KEGG" id="sphj:BSL82_11715"/>
<dbReference type="InterPro" id="IPR013108">
    <property type="entry name" value="Amidohydro_3"/>
</dbReference>
<dbReference type="InterPro" id="IPR051781">
    <property type="entry name" value="Metallo-dep_Hydrolase"/>
</dbReference>
<dbReference type="InterPro" id="IPR011059">
    <property type="entry name" value="Metal-dep_hydrolase_composite"/>
</dbReference>